<evidence type="ECO:0000313" key="2">
    <source>
        <dbReference type="EMBL" id="ACK69911.1"/>
    </source>
</evidence>
<feature type="domain" description="DUF7660" evidence="1">
    <location>
        <begin position="12"/>
        <end position="92"/>
    </location>
</feature>
<name>B7K8F1_GLOC7</name>
<dbReference type="OrthoDB" id="1373771at2"/>
<evidence type="ECO:0000313" key="3">
    <source>
        <dbReference type="Proteomes" id="UP000002384"/>
    </source>
</evidence>
<dbReference type="RefSeq" id="WP_012598856.1">
    <property type="nucleotide sequence ID" value="NC_011729.1"/>
</dbReference>
<dbReference type="EMBL" id="CP001291">
    <property type="protein sequence ID" value="ACK69911.1"/>
    <property type="molecule type" value="Genomic_DNA"/>
</dbReference>
<protein>
    <recommendedName>
        <fullName evidence="1">DUF7660 domain-containing protein</fullName>
    </recommendedName>
</protein>
<proteinExistence type="predicted"/>
<sequence length="92" mass="10549">MELDELLNRVNSRDTFLEFVAALRADLVASNAQETVAPSSPYVPNACDWENPSLERYLQALHTWIEDMGDRISEPPSWRTFADILYAAKIYE</sequence>
<dbReference type="HOGENOM" id="CLU_170093_0_0_3"/>
<reference evidence="3" key="1">
    <citation type="journal article" date="2011" name="MBio">
        <title>Novel metabolic attributes of the genus Cyanothece, comprising a group of unicellular nitrogen-fixing Cyanobacteria.</title>
        <authorList>
            <person name="Bandyopadhyay A."/>
            <person name="Elvitigala T."/>
            <person name="Welsh E."/>
            <person name="Stockel J."/>
            <person name="Liberton M."/>
            <person name="Min H."/>
            <person name="Sherman L.A."/>
            <person name="Pakrasi H.B."/>
        </authorList>
    </citation>
    <scope>NUCLEOTIDE SEQUENCE [LARGE SCALE GENOMIC DNA]</scope>
    <source>
        <strain evidence="3">PCC 7424</strain>
    </source>
</reference>
<accession>B7K8F1</accession>
<dbReference type="InterPro" id="IPR056077">
    <property type="entry name" value="DUF7660"/>
</dbReference>
<dbReference type="STRING" id="65393.PCC7424_1469"/>
<gene>
    <name evidence="2" type="ordered locus">PCC7424_1469</name>
</gene>
<dbReference type="eggNOG" id="ENOG5032461">
    <property type="taxonomic scope" value="Bacteria"/>
</dbReference>
<evidence type="ECO:0000259" key="1">
    <source>
        <dbReference type="Pfam" id="PF24693"/>
    </source>
</evidence>
<keyword evidence="3" id="KW-1185">Reference proteome</keyword>
<dbReference type="Pfam" id="PF24693">
    <property type="entry name" value="DUF7660"/>
    <property type="match status" value="1"/>
</dbReference>
<dbReference type="KEGG" id="cyc:PCC7424_1469"/>
<dbReference type="AlphaFoldDB" id="B7K8F1"/>
<dbReference type="Proteomes" id="UP000002384">
    <property type="component" value="Chromosome"/>
</dbReference>
<organism evidence="2 3">
    <name type="scientific">Gloeothece citriformis (strain PCC 7424)</name>
    <name type="common">Cyanothece sp. (strain PCC 7424)</name>
    <dbReference type="NCBI Taxonomy" id="65393"/>
    <lineage>
        <taxon>Bacteria</taxon>
        <taxon>Bacillati</taxon>
        <taxon>Cyanobacteriota</taxon>
        <taxon>Cyanophyceae</taxon>
        <taxon>Oscillatoriophycideae</taxon>
        <taxon>Chroococcales</taxon>
        <taxon>Aphanothecaceae</taxon>
        <taxon>Gloeothece</taxon>
        <taxon>Gloeothece citriformis</taxon>
    </lineage>
</organism>